<name>A0A397VWR2_9GLOM</name>
<accession>A0A397VWR2</accession>
<dbReference type="GO" id="GO:0005524">
    <property type="term" value="F:ATP binding"/>
    <property type="evidence" value="ECO:0007669"/>
    <property type="project" value="UniProtKB-UniRule"/>
</dbReference>
<dbReference type="GO" id="GO:0004674">
    <property type="term" value="F:protein serine/threonine kinase activity"/>
    <property type="evidence" value="ECO:0007669"/>
    <property type="project" value="TreeGrafter"/>
</dbReference>
<dbReference type="InterPro" id="IPR000719">
    <property type="entry name" value="Prot_kinase_dom"/>
</dbReference>
<dbReference type="Gene3D" id="1.10.510.10">
    <property type="entry name" value="Transferase(Phosphotransferase) domain 1"/>
    <property type="match status" value="1"/>
</dbReference>
<dbReference type="PROSITE" id="PS50011">
    <property type="entry name" value="PROTEIN_KINASE_DOM"/>
    <property type="match status" value="1"/>
</dbReference>
<sequence length="672" mass="75508">MVADSSEQWLNEAINKDHINFCEFNKFTFIKEIGEGGFGSVARYKWKGAELDVALKCLKVDKELSGKMIRDFIQELKLLRKVANHKNIIAFHGITKDKDGHYNMILDCANEGNLREYLQKNFSKLRWIQKLCIARDTVHGLMYLHENNIAHRDLHSMNILIDNGRPMIADFGLSKQINETLMTSNSKVHGMPAYIEPQCFIDEKYRRDMKSDIYSFGVILWEISSGKPPFESSRSREHIACKIVAGVREIPIEDTPLKYIELYKKCWDTDPSKRPKAEFVFKILKQFIDEQPVESFSTNRFNLPSIEINGEGSSKRKNKGTQNIQTSNSSTASIYSSITNQINGLINGIKSLAPVSLSTNKNIEFTNELALQFNEQSYKAAPRQINNNKPSLINQKKATSLDTITTAKIKSTSQNIRANSLDNNLIEINRKKDELEKIIRENNSPTLEIEKHKIEIGIKEAKLLANTLRSNPILISLSLSCTKLNNEGAKILSDVLCTNKTLTSLDLSMNELSSEGGESLADALSKNKSLTSLNLFRNNIGSKGGKALAKALCVNTMLKILNVGYNNLGREGGRALANALTKNNSLETLNVGFNNIGREGAKTFCEALNKNMTLRTLTLENNKLGSEGGMELAKLTNRMTLITVNVKDNNFDASTKKILNEKQSKYIKIFFK</sequence>
<dbReference type="InterPro" id="IPR011009">
    <property type="entry name" value="Kinase-like_dom_sf"/>
</dbReference>
<keyword evidence="2" id="KW-0677">Repeat</keyword>
<protein>
    <submittedName>
        <fullName evidence="6">Kinase-like domain-containing protein</fullName>
    </submittedName>
</protein>
<feature type="domain" description="Protein kinase" evidence="5">
    <location>
        <begin position="27"/>
        <end position="288"/>
    </location>
</feature>
<dbReference type="InterPro" id="IPR032675">
    <property type="entry name" value="LRR_dom_sf"/>
</dbReference>
<comment type="caution">
    <text evidence="6">The sequence shown here is derived from an EMBL/GenBank/DDBJ whole genome shotgun (WGS) entry which is preliminary data.</text>
</comment>
<evidence type="ECO:0000313" key="6">
    <source>
        <dbReference type="EMBL" id="RIB23446.1"/>
    </source>
</evidence>
<dbReference type="Proteomes" id="UP000266673">
    <property type="component" value="Unassembled WGS sequence"/>
</dbReference>
<dbReference type="PRINTS" id="PR00109">
    <property type="entry name" value="TYRKINASE"/>
</dbReference>
<reference evidence="6 7" key="1">
    <citation type="submission" date="2018-06" db="EMBL/GenBank/DDBJ databases">
        <title>Comparative genomics reveals the genomic features of Rhizophagus irregularis, R. cerebriforme, R. diaphanum and Gigaspora rosea, and their symbiotic lifestyle signature.</title>
        <authorList>
            <person name="Morin E."/>
            <person name="San Clemente H."/>
            <person name="Chen E.C.H."/>
            <person name="De La Providencia I."/>
            <person name="Hainaut M."/>
            <person name="Kuo A."/>
            <person name="Kohler A."/>
            <person name="Murat C."/>
            <person name="Tang N."/>
            <person name="Roy S."/>
            <person name="Loubradou J."/>
            <person name="Henrissat B."/>
            <person name="Grigoriev I.V."/>
            <person name="Corradi N."/>
            <person name="Roux C."/>
            <person name="Martin F.M."/>
        </authorList>
    </citation>
    <scope>NUCLEOTIDE SEQUENCE [LARGE SCALE GENOMIC DNA]</scope>
    <source>
        <strain evidence="6 7">DAOM 194757</strain>
    </source>
</reference>
<dbReference type="OrthoDB" id="4062651at2759"/>
<dbReference type="PANTHER" id="PTHR44329">
    <property type="entry name" value="SERINE/THREONINE-PROTEIN KINASE TNNI3K-RELATED"/>
    <property type="match status" value="1"/>
</dbReference>
<dbReference type="PROSITE" id="PS00107">
    <property type="entry name" value="PROTEIN_KINASE_ATP"/>
    <property type="match status" value="1"/>
</dbReference>
<evidence type="ECO:0000313" key="7">
    <source>
        <dbReference type="Proteomes" id="UP000266673"/>
    </source>
</evidence>
<dbReference type="Pfam" id="PF13516">
    <property type="entry name" value="LRR_6"/>
    <property type="match status" value="5"/>
</dbReference>
<evidence type="ECO:0000256" key="1">
    <source>
        <dbReference type="ARBA" id="ARBA00022614"/>
    </source>
</evidence>
<keyword evidence="3" id="KW-0547">Nucleotide-binding</keyword>
<dbReference type="InterPro" id="IPR001611">
    <property type="entry name" value="Leu-rich_rpt"/>
</dbReference>
<dbReference type="SUPFAM" id="SSF56112">
    <property type="entry name" value="Protein kinase-like (PK-like)"/>
    <property type="match status" value="1"/>
</dbReference>
<organism evidence="6 7">
    <name type="scientific">Gigaspora rosea</name>
    <dbReference type="NCBI Taxonomy" id="44941"/>
    <lineage>
        <taxon>Eukaryota</taxon>
        <taxon>Fungi</taxon>
        <taxon>Fungi incertae sedis</taxon>
        <taxon>Mucoromycota</taxon>
        <taxon>Glomeromycotina</taxon>
        <taxon>Glomeromycetes</taxon>
        <taxon>Diversisporales</taxon>
        <taxon>Gigasporaceae</taxon>
        <taxon>Gigaspora</taxon>
    </lineage>
</organism>
<dbReference type="InterPro" id="IPR001245">
    <property type="entry name" value="Ser-Thr/Tyr_kinase_cat_dom"/>
</dbReference>
<feature type="region of interest" description="Disordered" evidence="4">
    <location>
        <begin position="307"/>
        <end position="328"/>
    </location>
</feature>
<dbReference type="EMBL" id="QKWP01000262">
    <property type="protein sequence ID" value="RIB23446.1"/>
    <property type="molecule type" value="Genomic_DNA"/>
</dbReference>
<proteinExistence type="predicted"/>
<dbReference type="InterPro" id="IPR051681">
    <property type="entry name" value="Ser/Thr_Kinases-Pseudokinases"/>
</dbReference>
<keyword evidence="7" id="KW-1185">Reference proteome</keyword>
<keyword evidence="6" id="KW-0418">Kinase</keyword>
<feature type="binding site" evidence="3">
    <location>
        <position position="56"/>
    </location>
    <ligand>
        <name>ATP</name>
        <dbReference type="ChEBI" id="CHEBI:30616"/>
    </ligand>
</feature>
<evidence type="ECO:0000256" key="2">
    <source>
        <dbReference type="ARBA" id="ARBA00022737"/>
    </source>
</evidence>
<evidence type="ECO:0000259" key="5">
    <source>
        <dbReference type="PROSITE" id="PS50011"/>
    </source>
</evidence>
<keyword evidence="3" id="KW-0067">ATP-binding</keyword>
<dbReference type="AlphaFoldDB" id="A0A397VWR2"/>
<dbReference type="STRING" id="44941.A0A397VWR2"/>
<keyword evidence="1" id="KW-0433">Leucine-rich repeat</keyword>
<dbReference type="SUPFAM" id="SSF52047">
    <property type="entry name" value="RNI-like"/>
    <property type="match status" value="1"/>
</dbReference>
<dbReference type="InterPro" id="IPR017441">
    <property type="entry name" value="Protein_kinase_ATP_BS"/>
</dbReference>
<evidence type="ECO:0000256" key="3">
    <source>
        <dbReference type="PROSITE-ProRule" id="PRU10141"/>
    </source>
</evidence>
<keyword evidence="6" id="KW-0808">Transferase</keyword>
<evidence type="ECO:0000256" key="4">
    <source>
        <dbReference type="SAM" id="MobiDB-lite"/>
    </source>
</evidence>
<gene>
    <name evidence="6" type="ORF">C2G38_2171314</name>
</gene>
<dbReference type="Gene3D" id="3.80.10.10">
    <property type="entry name" value="Ribonuclease Inhibitor"/>
    <property type="match status" value="2"/>
</dbReference>
<dbReference type="Pfam" id="PF07714">
    <property type="entry name" value="PK_Tyr_Ser-Thr"/>
    <property type="match status" value="1"/>
</dbReference>
<dbReference type="SMART" id="SM00368">
    <property type="entry name" value="LRR_RI"/>
    <property type="match status" value="6"/>
</dbReference>